<dbReference type="InterPro" id="IPR027806">
    <property type="entry name" value="HARBI1_dom"/>
</dbReference>
<evidence type="ECO:0000256" key="1">
    <source>
        <dbReference type="ARBA" id="ARBA00001968"/>
    </source>
</evidence>
<proteinExistence type="inferred from homology"/>
<evidence type="ECO:0000256" key="7">
    <source>
        <dbReference type="ARBA" id="ARBA00023242"/>
    </source>
</evidence>
<evidence type="ECO:0000256" key="2">
    <source>
        <dbReference type="ARBA" id="ARBA00004123"/>
    </source>
</evidence>
<comment type="similarity">
    <text evidence="3">Belongs to the HARBI1 family.</text>
</comment>
<comment type="subcellular location">
    <subcellularLocation>
        <location evidence="2">Nucleus</location>
    </subcellularLocation>
</comment>
<gene>
    <name evidence="9" type="ORF">HHUSO_G10922</name>
</gene>
<keyword evidence="10" id="KW-1185">Reference proteome</keyword>
<organism evidence="9 10">
    <name type="scientific">Huso huso</name>
    <name type="common">Beluga</name>
    <name type="synonym">Acipenser huso</name>
    <dbReference type="NCBI Taxonomy" id="61971"/>
    <lineage>
        <taxon>Eukaryota</taxon>
        <taxon>Metazoa</taxon>
        <taxon>Chordata</taxon>
        <taxon>Craniata</taxon>
        <taxon>Vertebrata</taxon>
        <taxon>Euteleostomi</taxon>
        <taxon>Actinopterygii</taxon>
        <taxon>Chondrostei</taxon>
        <taxon>Acipenseriformes</taxon>
        <taxon>Acipenseridae</taxon>
        <taxon>Huso</taxon>
    </lineage>
</organism>
<evidence type="ECO:0000259" key="8">
    <source>
        <dbReference type="Pfam" id="PF13359"/>
    </source>
</evidence>
<sequence length="341" mass="39030">MIVLCTWVDNDWVSNFCMTKQTFYALCAQLSGSISRQRTHLRIPIRLDMRVAITLWRLATNVENQTLSHLFSFGRSTVGKIVIDVCKAIVKILMPRVIRFYDTEDIVEGFQRKWGFPNCGGAVDGCHFPNLCPPFSATEYYNRKCYYSVVMQAVVDYRFCFTDINIGGPGKIHDARELRNSILFINGQAGALFIEITRDYCGVPVPVVILGDPSYPLLPWLMKPYHEQNDLRKRTFNYRLSRTRMVVECAFGRLKGRWRCLLKHNDHSIDNIPTVIAAYCVRHNLCESQSEEFLSEWLDEATDCGYGPLDSNAPVEMSGVPALRYANTVRDALADFFMEEA</sequence>
<accession>A0ABR0ZQS1</accession>
<keyword evidence="5" id="KW-0479">Metal-binding</keyword>
<comment type="caution">
    <text evidence="9">The sequence shown here is derived from an EMBL/GenBank/DDBJ whole genome shotgun (WGS) entry which is preliminary data.</text>
</comment>
<evidence type="ECO:0000256" key="6">
    <source>
        <dbReference type="ARBA" id="ARBA00022801"/>
    </source>
</evidence>
<dbReference type="PANTHER" id="PTHR22930">
    <property type="match status" value="1"/>
</dbReference>
<keyword evidence="6" id="KW-0378">Hydrolase</keyword>
<feature type="domain" description="DDE Tnp4" evidence="8">
    <location>
        <begin position="123"/>
        <end position="284"/>
    </location>
</feature>
<dbReference type="Pfam" id="PF13359">
    <property type="entry name" value="DDE_Tnp_4"/>
    <property type="match status" value="1"/>
</dbReference>
<evidence type="ECO:0000256" key="5">
    <source>
        <dbReference type="ARBA" id="ARBA00022723"/>
    </source>
</evidence>
<evidence type="ECO:0000256" key="3">
    <source>
        <dbReference type="ARBA" id="ARBA00006958"/>
    </source>
</evidence>
<keyword evidence="4" id="KW-0540">Nuclease</keyword>
<evidence type="ECO:0000313" key="9">
    <source>
        <dbReference type="EMBL" id="KAK6487166.1"/>
    </source>
</evidence>
<dbReference type="Proteomes" id="UP001369086">
    <property type="component" value="Unassembled WGS sequence"/>
</dbReference>
<evidence type="ECO:0000256" key="4">
    <source>
        <dbReference type="ARBA" id="ARBA00022722"/>
    </source>
</evidence>
<evidence type="ECO:0000313" key="10">
    <source>
        <dbReference type="Proteomes" id="UP001369086"/>
    </source>
</evidence>
<dbReference type="EMBL" id="JAHFZB010000008">
    <property type="protein sequence ID" value="KAK6487166.1"/>
    <property type="molecule type" value="Genomic_DNA"/>
</dbReference>
<name>A0ABR0ZQS1_HUSHU</name>
<dbReference type="PANTHER" id="PTHR22930:SF85">
    <property type="entry name" value="GH03217P-RELATED"/>
    <property type="match status" value="1"/>
</dbReference>
<dbReference type="InterPro" id="IPR045249">
    <property type="entry name" value="HARBI1-like"/>
</dbReference>
<reference evidence="9 10" key="1">
    <citation type="submission" date="2021-05" db="EMBL/GenBank/DDBJ databases">
        <authorList>
            <person name="Zahm M."/>
            <person name="Klopp C."/>
            <person name="Cabau C."/>
            <person name="Kuhl H."/>
            <person name="Suciu R."/>
            <person name="Ciorpac M."/>
            <person name="Holostenco D."/>
            <person name="Gessner J."/>
            <person name="Wuertz S."/>
            <person name="Hohne C."/>
            <person name="Stock M."/>
            <person name="Gislard M."/>
            <person name="Lluch J."/>
            <person name="Milhes M."/>
            <person name="Lampietro C."/>
            <person name="Lopez Roques C."/>
            <person name="Donnadieu C."/>
            <person name="Du K."/>
            <person name="Schartl M."/>
            <person name="Guiguen Y."/>
        </authorList>
    </citation>
    <scope>NUCLEOTIDE SEQUENCE [LARGE SCALE GENOMIC DNA]</scope>
    <source>
        <strain evidence="9">Hh-F2</strain>
        <tissue evidence="9">Blood</tissue>
    </source>
</reference>
<comment type="cofactor">
    <cofactor evidence="1">
        <name>a divalent metal cation</name>
        <dbReference type="ChEBI" id="CHEBI:60240"/>
    </cofactor>
</comment>
<protein>
    <submittedName>
        <fullName evidence="9">Protein ANTAGONIST OF LIKE HETEROCHROMATIN PROTEIN 1-like</fullName>
    </submittedName>
</protein>
<keyword evidence="7" id="KW-0539">Nucleus</keyword>